<reference evidence="2" key="1">
    <citation type="journal article" date="2023" name="Nat. Plants">
        <title>Single-cell RNA sequencing provides a high-resolution roadmap for understanding the multicellular compartmentation of specialized metabolism.</title>
        <authorList>
            <person name="Sun S."/>
            <person name="Shen X."/>
            <person name="Li Y."/>
            <person name="Li Y."/>
            <person name="Wang S."/>
            <person name="Li R."/>
            <person name="Zhang H."/>
            <person name="Shen G."/>
            <person name="Guo B."/>
            <person name="Wei J."/>
            <person name="Xu J."/>
            <person name="St-Pierre B."/>
            <person name="Chen S."/>
            <person name="Sun C."/>
        </authorList>
    </citation>
    <scope>NUCLEOTIDE SEQUENCE [LARGE SCALE GENOMIC DNA]</scope>
</reference>
<evidence type="ECO:0000313" key="1">
    <source>
        <dbReference type="EMBL" id="KAI5656378.1"/>
    </source>
</evidence>
<organism evidence="1 2">
    <name type="scientific">Catharanthus roseus</name>
    <name type="common">Madagascar periwinkle</name>
    <name type="synonym">Vinca rosea</name>
    <dbReference type="NCBI Taxonomy" id="4058"/>
    <lineage>
        <taxon>Eukaryota</taxon>
        <taxon>Viridiplantae</taxon>
        <taxon>Streptophyta</taxon>
        <taxon>Embryophyta</taxon>
        <taxon>Tracheophyta</taxon>
        <taxon>Spermatophyta</taxon>
        <taxon>Magnoliopsida</taxon>
        <taxon>eudicotyledons</taxon>
        <taxon>Gunneridae</taxon>
        <taxon>Pentapetalae</taxon>
        <taxon>asterids</taxon>
        <taxon>lamiids</taxon>
        <taxon>Gentianales</taxon>
        <taxon>Apocynaceae</taxon>
        <taxon>Rauvolfioideae</taxon>
        <taxon>Vinceae</taxon>
        <taxon>Catharanthinae</taxon>
        <taxon>Catharanthus</taxon>
    </lineage>
</organism>
<name>A0ACC0AAC8_CATRO</name>
<proteinExistence type="predicted"/>
<dbReference type="EMBL" id="CM044706">
    <property type="protein sequence ID" value="KAI5656378.1"/>
    <property type="molecule type" value="Genomic_DNA"/>
</dbReference>
<comment type="caution">
    <text evidence="1">The sequence shown here is derived from an EMBL/GenBank/DDBJ whole genome shotgun (WGS) entry which is preliminary data.</text>
</comment>
<accession>A0ACC0AAC8</accession>
<sequence length="1858" mass="204794">MELSGTVSPFIGNLTFLEELKLENNFFSGSIPQEIGRLRELQHLSLQNNSFQRVINLDRNLLEGKIPAELSSLSKLQELNISLNFLKGSIPPSLGNLSALRLLSLSGNIFEGRIPAEFGRLSKLEFLRLSSNDLSGPLPSGLFSNSTIQYLMLDYNLLNGSFPWDLGLKLPKLQTFSIGGNQFSGPLPSSIANASELVVVDVSMNALSGPIPLNMGNLGQLQRLMFSGNPLGNNKSIGLSFLASLTNCTNLRILHLDDNGNKGILHSSIANLSTKLTSLRLDGNYISGGIPEDLQNLINLEELRMSQNMLTGTIPELVGKLTRLQGLYLSRKNFTGTIPPSIGDITLLSILEMQENMLEGVIPVSLGNCRRLQTLDLSRNCLSGEIPVELLDLSSLTLGLNLSQNQLSGPLPLRVGNLKNLVSLDVSNNYLSGELPYTLASCVVLEFLSVQGNHFDGSIPTSLQGLRSIEFLDLSSNNLSGSIPVSLTNIPFLQYLDLSFNFLEGEVPIQGVFQNSTAFSIIGNKNLCGGIRSLKLPECHVEPGGSDVSFYILAVVLTIGYLCFALLVHICLLHYCTSKRKIPTPTPEVPPDVSPPLGDHYPKLSYTVLSQATDGFSPTSLIAMGRYSSVYQGNLKEREQAVAVKVLNLQERGARKSFVAECEALKNIRYRNLVKIITSCSGTDFRGNEFKALVYELMPNGCLESWLHSNSNNFKELGPDSEPSNILLDNELCAHLGDFGSARSLLLPIDRSRHGQNHSNEIGIIGTVGYVALEFAIGGPVSTLVDVYSYGIVLLEMFSGKRPTDDMFKDDFSLHNYVKIAIPDQVLKITDHRLLSGQARNYSSDTLEKCLAMIFRIGLTCSAYSPNERMDVSVVLMGLRAIRDTLLASAAGNLLNSTDNSDWQALISIKHQIHSDPYGFLASWNNSLHCCSWKGIICSSSTNQRVIALNLSGQQLEGLLSPYIGNLTFLKEIKLENNFFYGSIPQEIGRLNKLQHISLQNNSFRGEIPRNLAHFSELKVINLNRNHLEDNNLEGSIPAELGRLSNLEFLKLSSNKLSGELHKQLLNISSIQHFVLVSNRLNGSFPWDLGLRLPKLQTFSVGDNQFSGPIPATISNASRLVILDIRMNGFLGPIPINLGNLRYLQRLDLSSNPLGNNETIGLDFLTSLSNCTNLRILHLNDNNHRGVLPSSIANLSAELTSLRLDGNYISGGIPKGLEKLTKLVNLALSKNMLSGTIPEFVGKLTKLQGLYLSKSNFTGVIPSSIGNISMLSILEMQENMLEGDIPVSLSNCFRLLKLDLSQNRLTGAIPEKLIGLSSLTLELSLAQNQLNGTLPFAVGNLGNLVKLDLSNNNLTGELPSVLGDCVVLDFLCLQGNHFRGTIPQSLVQLRSVRFLDLSRNNLSGQFPANLSNLPYIQYLNLSFNALEGEVPNEGLFLNSTTFSIIGNEKLCGGLKSLNLPECEKEKSERSWRKRRISLSIPLLVFLTSGFLALLLLVAYIFVLRHWTRKILELCRRSLSQTISPKLEEASSDSLLGDHYPKLSYPELCQATDRFSSTNLLATGRYSSVYKGILLLKENQKPIAVKVLNLQQRGARKSFIAECEALRNIRHRNLVKIVTSCSGTDFKGNEFKALVYELMPNGSLESWLHQIPTNLEQPKKLNLIQRLNVAIDVASALDYLHHCCEIPVIHRDIKPSNILLDDQLCAHLGDFGSARSLLLPIHKPTHIRIRFSAIGIIGTVGYVALECGMGGRVSTLVDVYSYGILLLEMFSGKRPTDNMFRDNFSLHNYIKVAIPDQVLRISDPRLIEVARNEKKVEECLASVFRIGLTCSSPLPRERMVAADALMELKTIRDVFLRLN</sequence>
<dbReference type="Proteomes" id="UP001060085">
    <property type="component" value="Linkage Group LG06"/>
</dbReference>
<gene>
    <name evidence="1" type="ORF">M9H77_25171</name>
</gene>
<protein>
    <submittedName>
        <fullName evidence="1">Uncharacterized protein</fullName>
    </submittedName>
</protein>
<evidence type="ECO:0000313" key="2">
    <source>
        <dbReference type="Proteomes" id="UP001060085"/>
    </source>
</evidence>
<keyword evidence="2" id="KW-1185">Reference proteome</keyword>